<comment type="caution">
    <text evidence="2">The sequence shown here is derived from an EMBL/GenBank/DDBJ whole genome shotgun (WGS) entry which is preliminary data.</text>
</comment>
<evidence type="ECO:0000313" key="2">
    <source>
        <dbReference type="EMBL" id="TQV85008.1"/>
    </source>
</evidence>
<organism evidence="2 3">
    <name type="scientific">Aliikangiella coralliicola</name>
    <dbReference type="NCBI Taxonomy" id="2592383"/>
    <lineage>
        <taxon>Bacteria</taxon>
        <taxon>Pseudomonadati</taxon>
        <taxon>Pseudomonadota</taxon>
        <taxon>Gammaproteobacteria</taxon>
        <taxon>Oceanospirillales</taxon>
        <taxon>Pleioneaceae</taxon>
        <taxon>Aliikangiella</taxon>
    </lineage>
</organism>
<evidence type="ECO:0000313" key="3">
    <source>
        <dbReference type="Proteomes" id="UP000315439"/>
    </source>
</evidence>
<proteinExistence type="predicted"/>
<gene>
    <name evidence="2" type="ORF">FLL46_21705</name>
</gene>
<dbReference type="EMBL" id="VIKS01000013">
    <property type="protein sequence ID" value="TQV85008.1"/>
    <property type="molecule type" value="Genomic_DNA"/>
</dbReference>
<dbReference type="Proteomes" id="UP000315439">
    <property type="component" value="Unassembled WGS sequence"/>
</dbReference>
<protein>
    <submittedName>
        <fullName evidence="2">SH3 domain-containing protein</fullName>
    </submittedName>
</protein>
<keyword evidence="3" id="KW-1185">Reference proteome</keyword>
<accession>A0A545U6A4</accession>
<reference evidence="2 3" key="1">
    <citation type="submission" date="2019-07" db="EMBL/GenBank/DDBJ databases">
        <title>Draft genome for Aliikangiella sp. M105.</title>
        <authorList>
            <person name="Wang G."/>
        </authorList>
    </citation>
    <scope>NUCLEOTIDE SEQUENCE [LARGE SCALE GENOMIC DNA]</scope>
    <source>
        <strain evidence="2 3">M105</strain>
    </source>
</reference>
<feature type="domain" description="SH3b" evidence="1">
    <location>
        <begin position="92"/>
        <end position="131"/>
    </location>
</feature>
<dbReference type="OrthoDB" id="6198961at2"/>
<sequence length="222" mass="24969">MMFLILNLKESLPSKDGKKKLSFTNRVGGWQLMKIKRISGKSRLLVGINKTNQLEKQHWLVFTMTLFILTIMSWQGHATPATLVVDSTLKDSPGFQAKNLFTVKKGQSVEIKKRQGGWYQVQLPNKKAGWLTMLQVKFQRVTPSKKKGSKYSEISLRRGGSNITATTGVRGIGEADIKNAKADFNALEIAKRFKVSEKEAKSFAGKIPLKSQSIKYQGKRHD</sequence>
<name>A0A545U6A4_9GAMM</name>
<dbReference type="InterPro" id="IPR003646">
    <property type="entry name" value="SH3-like_bac-type"/>
</dbReference>
<dbReference type="Pfam" id="PF08239">
    <property type="entry name" value="SH3_3"/>
    <property type="match status" value="1"/>
</dbReference>
<evidence type="ECO:0000259" key="1">
    <source>
        <dbReference type="Pfam" id="PF08239"/>
    </source>
</evidence>
<dbReference type="AlphaFoldDB" id="A0A545U6A4"/>
<dbReference type="Gene3D" id="2.30.30.40">
    <property type="entry name" value="SH3 Domains"/>
    <property type="match status" value="1"/>
</dbReference>